<keyword evidence="3" id="KW-1185">Reference proteome</keyword>
<sequence length="140" mass="15590">MISLNNPLDQPVRRWTLRRYGLLLGAALSAVGARYHIAVGTSKVLEPMHATALPREVTTIIDLMWWQIAALIVMGGVAMAVAAFRTEWRRPVAWLLGGHYLVISAICIAISYSWFGTPLGLFQWVIFGSLGLLTIWAAWR</sequence>
<feature type="transmembrane region" description="Helical" evidence="1">
    <location>
        <begin position="91"/>
        <end position="115"/>
    </location>
</feature>
<dbReference type="Proteomes" id="UP001156140">
    <property type="component" value="Unassembled WGS sequence"/>
</dbReference>
<keyword evidence="1" id="KW-0472">Membrane</keyword>
<proteinExistence type="predicted"/>
<feature type="transmembrane region" description="Helical" evidence="1">
    <location>
        <begin position="63"/>
        <end position="84"/>
    </location>
</feature>
<reference evidence="2" key="1">
    <citation type="submission" date="2022-03" db="EMBL/GenBank/DDBJ databases">
        <title>The complete genome sequence of a Methyloterrigena soli.</title>
        <authorList>
            <person name="Zi Z."/>
        </authorList>
    </citation>
    <scope>NUCLEOTIDE SEQUENCE</scope>
    <source>
        <strain evidence="2">M48</strain>
    </source>
</reference>
<keyword evidence="1" id="KW-1133">Transmembrane helix</keyword>
<feature type="transmembrane region" description="Helical" evidence="1">
    <location>
        <begin position="20"/>
        <end position="38"/>
    </location>
</feature>
<keyword evidence="1" id="KW-0812">Transmembrane</keyword>
<comment type="caution">
    <text evidence="2">The sequence shown here is derived from an EMBL/GenBank/DDBJ whole genome shotgun (WGS) entry which is preliminary data.</text>
</comment>
<evidence type="ECO:0000313" key="3">
    <source>
        <dbReference type="Proteomes" id="UP001156140"/>
    </source>
</evidence>
<feature type="transmembrane region" description="Helical" evidence="1">
    <location>
        <begin position="121"/>
        <end position="139"/>
    </location>
</feature>
<dbReference type="AlphaFoldDB" id="A0AA41QM43"/>
<evidence type="ECO:0000313" key="2">
    <source>
        <dbReference type="EMBL" id="MCI0126354.1"/>
    </source>
</evidence>
<evidence type="ECO:0000256" key="1">
    <source>
        <dbReference type="SAM" id="Phobius"/>
    </source>
</evidence>
<organism evidence="2 3">
    <name type="scientific">Paradevosia shaoguanensis</name>
    <dbReference type="NCBI Taxonomy" id="1335043"/>
    <lineage>
        <taxon>Bacteria</taxon>
        <taxon>Pseudomonadati</taxon>
        <taxon>Pseudomonadota</taxon>
        <taxon>Alphaproteobacteria</taxon>
        <taxon>Hyphomicrobiales</taxon>
        <taxon>Devosiaceae</taxon>
        <taxon>Paradevosia</taxon>
    </lineage>
</organism>
<dbReference type="EMBL" id="JALAZD010000001">
    <property type="protein sequence ID" value="MCI0126354.1"/>
    <property type="molecule type" value="Genomic_DNA"/>
</dbReference>
<protein>
    <submittedName>
        <fullName evidence="2">Uncharacterized protein</fullName>
    </submittedName>
</protein>
<accession>A0AA41QM43</accession>
<name>A0AA41QM43_9HYPH</name>
<dbReference type="RefSeq" id="WP_281735257.1">
    <property type="nucleotide sequence ID" value="NZ_JAKETQ010000001.1"/>
</dbReference>
<gene>
    <name evidence="2" type="ORF">ML536_05890</name>
</gene>